<accession>A0A0G1QQ83</accession>
<evidence type="ECO:0000313" key="3">
    <source>
        <dbReference type="Proteomes" id="UP000034329"/>
    </source>
</evidence>
<sequence>MRMAPSPLLATRHRALSLQIQCGAETLIALLVNPTALPDGEMPSALFRPFLSAVIMVLSMLEHRRRHNQTKKTKLLYIPFSQKKTEMPYLGPYYWMKSVIQNKILLPNGMPSPLCNHMAFLGDSMTGKTYLMDWLAEFYVQKGIAKVFYINCTKNQMTQERTAMQYPNIFVKNKELKQLMNPFLNPLKAPSGFKVNFYLPVSAEAPDKLPENYIPFTIPVDDLGENSVQILYGSTDSGRIYNIYKTQIREKRASKKITYAKMKNIFRKYKHAAIFYQPGFQGVKMSYFASQANVKTVNSFISRMQIFNSAGTLSRGDNPLALKNTLREELLDQKTVCVLNTEYLKSTTQEYFSMSYFIQAMMELLEEEGIMNKIPYRILLIFDDVRFLFPSKDENQKGVHSGMADLGATLLSWGRHKKMEIWFAVQSPRFIPSSMFTNIQTKFVTHFRNKEDIQWFREYYPEITGWRVNDLFKSMERQRAKGKHPFIVMEDPISERAFLETESDRWAYELPRPRLSGYRYQDTNTNLLEKVPITPKEFSVLKKDPLTGIDLGIETVDEMGKAKKELENEYRESEEELKEILKKEREERKAKKEQDEKEFGLTYKIAKFHNLGMDVPEIVRNTGESRERVNRLIGKARIQNLLVEKKETMKAVAATAQ</sequence>
<reference evidence="2 3" key="1">
    <citation type="journal article" date="2015" name="Nature">
        <title>rRNA introns, odd ribosomes, and small enigmatic genomes across a large radiation of phyla.</title>
        <authorList>
            <person name="Brown C.T."/>
            <person name="Hug L.A."/>
            <person name="Thomas B.C."/>
            <person name="Sharon I."/>
            <person name="Castelle C.J."/>
            <person name="Singh A."/>
            <person name="Wilkins M.J."/>
            <person name="Williams K.H."/>
            <person name="Banfield J.F."/>
        </authorList>
    </citation>
    <scope>NUCLEOTIDE SEQUENCE [LARGE SCALE GENOMIC DNA]</scope>
</reference>
<protein>
    <submittedName>
        <fullName evidence="2">Uncharacterized protein</fullName>
    </submittedName>
</protein>
<dbReference type="InterPro" id="IPR027417">
    <property type="entry name" value="P-loop_NTPase"/>
</dbReference>
<organism evidence="2 3">
    <name type="scientific">Candidatus Woesebacteria bacterium GW2011_GWB1_45_5</name>
    <dbReference type="NCBI Taxonomy" id="1618581"/>
    <lineage>
        <taxon>Bacteria</taxon>
        <taxon>Candidatus Woeseibacteriota</taxon>
    </lineage>
</organism>
<proteinExistence type="predicted"/>
<evidence type="ECO:0000313" key="2">
    <source>
        <dbReference type="EMBL" id="KKU10795.1"/>
    </source>
</evidence>
<dbReference type="AlphaFoldDB" id="A0A0G1QQ83"/>
<dbReference type="EMBL" id="LCLA01000003">
    <property type="protein sequence ID" value="KKU10795.1"/>
    <property type="molecule type" value="Genomic_DNA"/>
</dbReference>
<comment type="caution">
    <text evidence="2">The sequence shown here is derived from an EMBL/GenBank/DDBJ whole genome shotgun (WGS) entry which is preliminary data.</text>
</comment>
<keyword evidence="1" id="KW-0175">Coiled coil</keyword>
<evidence type="ECO:0000256" key="1">
    <source>
        <dbReference type="SAM" id="Coils"/>
    </source>
</evidence>
<gene>
    <name evidence="2" type="ORF">UX13_C0003G0007</name>
</gene>
<dbReference type="Gene3D" id="3.40.50.300">
    <property type="entry name" value="P-loop containing nucleotide triphosphate hydrolases"/>
    <property type="match status" value="1"/>
</dbReference>
<name>A0A0G1QQ83_9BACT</name>
<dbReference type="SUPFAM" id="SSF52540">
    <property type="entry name" value="P-loop containing nucleoside triphosphate hydrolases"/>
    <property type="match status" value="1"/>
</dbReference>
<dbReference type="Proteomes" id="UP000034329">
    <property type="component" value="Unassembled WGS sequence"/>
</dbReference>
<dbReference type="PANTHER" id="PTHR30121">
    <property type="entry name" value="UNCHARACTERIZED PROTEIN YJGR-RELATED"/>
    <property type="match status" value="1"/>
</dbReference>
<dbReference type="InterPro" id="IPR051162">
    <property type="entry name" value="T4SS_component"/>
</dbReference>
<feature type="coiled-coil region" evidence="1">
    <location>
        <begin position="556"/>
        <end position="598"/>
    </location>
</feature>
<dbReference type="PANTHER" id="PTHR30121:SF6">
    <property type="entry name" value="SLR6007 PROTEIN"/>
    <property type="match status" value="1"/>
</dbReference>